<feature type="compositionally biased region" description="Basic and acidic residues" evidence="1">
    <location>
        <begin position="231"/>
        <end position="247"/>
    </location>
</feature>
<dbReference type="Proteomes" id="UP000064844">
    <property type="component" value="Chromosome"/>
</dbReference>
<keyword evidence="2" id="KW-1133">Transmembrane helix</keyword>
<dbReference type="InterPro" id="IPR007621">
    <property type="entry name" value="TPM_dom"/>
</dbReference>
<feature type="transmembrane region" description="Helical" evidence="2">
    <location>
        <begin position="182"/>
        <end position="204"/>
    </location>
</feature>
<protein>
    <recommendedName>
        <fullName evidence="4">TPM domain-containing protein</fullName>
    </recommendedName>
</protein>
<keyword evidence="3" id="KW-0732">Signal</keyword>
<organism evidence="5 6">
    <name type="scientific">Intestinimonas butyriciproducens</name>
    <dbReference type="NCBI Taxonomy" id="1297617"/>
    <lineage>
        <taxon>Bacteria</taxon>
        <taxon>Bacillati</taxon>
        <taxon>Bacillota</taxon>
        <taxon>Clostridia</taxon>
        <taxon>Eubacteriales</taxon>
        <taxon>Intestinimonas</taxon>
    </lineage>
</organism>
<evidence type="ECO:0000259" key="4">
    <source>
        <dbReference type="Pfam" id="PF04536"/>
    </source>
</evidence>
<evidence type="ECO:0000313" key="6">
    <source>
        <dbReference type="Proteomes" id="UP000064844"/>
    </source>
</evidence>
<reference evidence="6" key="2">
    <citation type="submission" date="2015-04" db="EMBL/GenBank/DDBJ databases">
        <title>A butyrogenic pathway from the amino acid lysine in a human gut commensal.</title>
        <authorList>
            <person name="de Vos W.M."/>
            <person name="Bui N.T.P."/>
            <person name="Plugge C.M."/>
            <person name="Ritari J."/>
        </authorList>
    </citation>
    <scope>NUCLEOTIDE SEQUENCE [LARGE SCALE GENOMIC DNA]</scope>
    <source>
        <strain evidence="6">AF211</strain>
    </source>
</reference>
<dbReference type="RefSeq" id="WP_058117361.1">
    <property type="nucleotide sequence ID" value="NZ_CP011307.1"/>
</dbReference>
<dbReference type="AlphaFoldDB" id="A0A0S2W2C7"/>
<keyword evidence="2" id="KW-0472">Membrane</keyword>
<dbReference type="Pfam" id="PF04536">
    <property type="entry name" value="TPM_phosphatase"/>
    <property type="match status" value="1"/>
</dbReference>
<feature type="domain" description="TPM" evidence="4">
    <location>
        <begin position="35"/>
        <end position="158"/>
    </location>
</feature>
<dbReference type="Gene3D" id="3.10.310.50">
    <property type="match status" value="1"/>
</dbReference>
<feature type="region of interest" description="Disordered" evidence="1">
    <location>
        <begin position="231"/>
        <end position="268"/>
    </location>
</feature>
<feature type="compositionally biased region" description="Low complexity" evidence="1">
    <location>
        <begin position="254"/>
        <end position="268"/>
    </location>
</feature>
<dbReference type="KEGG" id="ibu:IB211_01090c"/>
<keyword evidence="6" id="KW-1185">Reference proteome</keyword>
<reference evidence="5 6" key="1">
    <citation type="journal article" date="2015" name="Nat. Commun.">
        <title>Production of butyrate from lysine and the Amadori product fructoselysine by a human gut commensal.</title>
        <authorList>
            <person name="Bui T.P."/>
            <person name="Ritari J."/>
            <person name="Boeren S."/>
            <person name="de Waard P."/>
            <person name="Plugge C.M."/>
            <person name="de Vos W.M."/>
        </authorList>
    </citation>
    <scope>NUCLEOTIDE SEQUENCE [LARGE SCALE GENOMIC DNA]</scope>
    <source>
        <strain evidence="5 6">AF211</strain>
    </source>
</reference>
<accession>A0A0S2W2C7</accession>
<sequence>MKKRISSLLAVMVLALFLCVPALAAGFDEAELYFVTDEAGLLSEPEWSDLEARAEEISLKYKCGVYIIAVDNFANYADGNDVVEAAKNLYREYSLGYGGERSGVLLLLSMAERDYDLLAYGYGNTAFTDYGKDQLAEKFLDNFKNDDWYGGFQDYLEKSGSMLQSAREGHPLDVDSNPLIRLAGIGISLLVGCVAAFVITVGVSDRMMKSVSAKTKADAYLTAGSVEITGREDHFTHTTETRTKIERSSGSGGTTVDSDGFSSKSGKF</sequence>
<proteinExistence type="predicted"/>
<dbReference type="STRING" id="1297617.IB211_01090c"/>
<dbReference type="EMBL" id="CP011307">
    <property type="protein sequence ID" value="ALP93483.1"/>
    <property type="molecule type" value="Genomic_DNA"/>
</dbReference>
<evidence type="ECO:0000313" key="5">
    <source>
        <dbReference type="EMBL" id="ALP93483.1"/>
    </source>
</evidence>
<gene>
    <name evidence="5" type="ORF">IB211_01090c</name>
</gene>
<evidence type="ECO:0000256" key="1">
    <source>
        <dbReference type="SAM" id="MobiDB-lite"/>
    </source>
</evidence>
<feature type="chain" id="PRO_5006606267" description="TPM domain-containing protein" evidence="3">
    <location>
        <begin position="25"/>
        <end position="268"/>
    </location>
</feature>
<name>A0A0S2W2C7_9FIRM</name>
<evidence type="ECO:0000256" key="3">
    <source>
        <dbReference type="SAM" id="SignalP"/>
    </source>
</evidence>
<evidence type="ECO:0000256" key="2">
    <source>
        <dbReference type="SAM" id="Phobius"/>
    </source>
</evidence>
<keyword evidence="2" id="KW-0812">Transmembrane</keyword>
<feature type="signal peptide" evidence="3">
    <location>
        <begin position="1"/>
        <end position="24"/>
    </location>
</feature>